<evidence type="ECO:0000313" key="2">
    <source>
        <dbReference type="Proteomes" id="UP000178319"/>
    </source>
</evidence>
<proteinExistence type="predicted"/>
<evidence type="ECO:0000313" key="1">
    <source>
        <dbReference type="EMBL" id="OGY10390.1"/>
    </source>
</evidence>
<comment type="caution">
    <text evidence="1">The sequence shown here is derived from an EMBL/GenBank/DDBJ whole genome shotgun (WGS) entry which is preliminary data.</text>
</comment>
<organism evidence="1 2">
    <name type="scientific">Candidatus Blackburnbacteria bacterium RIFCSPHIGHO2_02_FULL_44_20</name>
    <dbReference type="NCBI Taxonomy" id="1797516"/>
    <lineage>
        <taxon>Bacteria</taxon>
        <taxon>Candidatus Blackburniibacteriota</taxon>
    </lineage>
</organism>
<dbReference type="EMBL" id="MHBZ01000036">
    <property type="protein sequence ID" value="OGY10390.1"/>
    <property type="molecule type" value="Genomic_DNA"/>
</dbReference>
<dbReference type="AlphaFoldDB" id="A0A1G1V4R5"/>
<accession>A0A1G1V4R5</accession>
<protein>
    <submittedName>
        <fullName evidence="1">Uncharacterized protein</fullName>
    </submittedName>
</protein>
<dbReference type="STRING" id="1797516.A3D26_03710"/>
<name>A0A1G1V4R5_9BACT</name>
<sequence>MNTERTTGKTTERGSRVEIGVLIIVRSPGGNENEDRWIAFVSNGQAQMPTKEMVGDIFRQPEGLEPRKILQITDGSRSTEIQAMEITPKQAALIIQQTPSTRLQQGGTYRLLSVLETAGTSAQNIMPGVREALNVFYAGQRVFQELSLTTSDLINI</sequence>
<reference evidence="1 2" key="1">
    <citation type="journal article" date="2016" name="Nat. Commun.">
        <title>Thousands of microbial genomes shed light on interconnected biogeochemical processes in an aquifer system.</title>
        <authorList>
            <person name="Anantharaman K."/>
            <person name="Brown C.T."/>
            <person name="Hug L.A."/>
            <person name="Sharon I."/>
            <person name="Castelle C.J."/>
            <person name="Probst A.J."/>
            <person name="Thomas B.C."/>
            <person name="Singh A."/>
            <person name="Wilkins M.J."/>
            <person name="Karaoz U."/>
            <person name="Brodie E.L."/>
            <person name="Williams K.H."/>
            <person name="Hubbard S.S."/>
            <person name="Banfield J.F."/>
        </authorList>
    </citation>
    <scope>NUCLEOTIDE SEQUENCE [LARGE SCALE GENOMIC DNA]</scope>
</reference>
<gene>
    <name evidence="1" type="ORF">A3D26_03710</name>
</gene>
<dbReference type="Proteomes" id="UP000178319">
    <property type="component" value="Unassembled WGS sequence"/>
</dbReference>